<proteinExistence type="predicted"/>
<feature type="region of interest" description="Disordered" evidence="1">
    <location>
        <begin position="1"/>
        <end position="39"/>
    </location>
</feature>
<dbReference type="AlphaFoldDB" id="A0AAE0N322"/>
<protein>
    <submittedName>
        <fullName evidence="2">Uncharacterized protein</fullName>
    </submittedName>
</protein>
<dbReference type="Proteomes" id="UP001285441">
    <property type="component" value="Unassembled WGS sequence"/>
</dbReference>
<sequence>MARARTPPSSLQRESRAAALYKSRKNVATSPPTSPPPSPKCLVCGSARLLKLILPDVGFDWATPHKSSRSSSSWPYHHRDHRQQGLALHPKSARSILRGLRNWHAPGAWSTSSPPLAASLTNDYVDAQLENLIRAAILLLERDPKLGGDYYPDMTATVQATWGGLAMWFTDPAVKPDALLEFVVLAIDAREFALDKLDPVIITTTTGTASKRNNTMGKKDECGGKFAKALDELIALLKRKYRGDEGVEKVYLDVLGPGVHLGHEVRGLEKCMARLTLERDVEMVDVSTTDDDDDDDDENGGGDGDVTGAVEKKEDDATTNSDGVHITKHFETAKDETACTEDGMIWKTQMLVPCSGRFHVCGQEGQKDQRSEDEGFRQHEIT</sequence>
<feature type="compositionally biased region" description="Acidic residues" evidence="1">
    <location>
        <begin position="288"/>
        <end position="300"/>
    </location>
</feature>
<keyword evidence="3" id="KW-1185">Reference proteome</keyword>
<dbReference type="EMBL" id="JAULSW010000011">
    <property type="protein sequence ID" value="KAK3367604.1"/>
    <property type="molecule type" value="Genomic_DNA"/>
</dbReference>
<reference evidence="2" key="2">
    <citation type="submission" date="2023-06" db="EMBL/GenBank/DDBJ databases">
        <authorList>
            <consortium name="Lawrence Berkeley National Laboratory"/>
            <person name="Haridas S."/>
            <person name="Hensen N."/>
            <person name="Bonometti L."/>
            <person name="Westerberg I."/>
            <person name="Brannstrom I.O."/>
            <person name="Guillou S."/>
            <person name="Cros-Aarteil S."/>
            <person name="Calhoun S."/>
            <person name="Kuo A."/>
            <person name="Mondo S."/>
            <person name="Pangilinan J."/>
            <person name="Riley R."/>
            <person name="LaButti K."/>
            <person name="Andreopoulos B."/>
            <person name="Lipzen A."/>
            <person name="Chen C."/>
            <person name="Yanf M."/>
            <person name="Daum C."/>
            <person name="Ng V."/>
            <person name="Clum A."/>
            <person name="Steindorff A."/>
            <person name="Ohm R."/>
            <person name="Martin F."/>
            <person name="Silar P."/>
            <person name="Natvig D."/>
            <person name="Lalanne C."/>
            <person name="Gautier V."/>
            <person name="Ament-velasquez S.L."/>
            <person name="Kruys A."/>
            <person name="Hutchinson M.I."/>
            <person name="Powell A.J."/>
            <person name="Barry K."/>
            <person name="Miller A.N."/>
            <person name="Grigoriev I.V."/>
            <person name="Debuchy R."/>
            <person name="Gladieux P."/>
            <person name="Thoren M.H."/>
            <person name="Johannesson H."/>
        </authorList>
    </citation>
    <scope>NUCLEOTIDE SEQUENCE</scope>
    <source>
        <strain evidence="2">CBS 232.78</strain>
    </source>
</reference>
<evidence type="ECO:0000313" key="3">
    <source>
        <dbReference type="Proteomes" id="UP001285441"/>
    </source>
</evidence>
<feature type="region of interest" description="Disordered" evidence="1">
    <location>
        <begin position="284"/>
        <end position="322"/>
    </location>
</feature>
<gene>
    <name evidence="2" type="ORF">B0H63DRAFT_455693</name>
</gene>
<organism evidence="2 3">
    <name type="scientific">Podospora didyma</name>
    <dbReference type="NCBI Taxonomy" id="330526"/>
    <lineage>
        <taxon>Eukaryota</taxon>
        <taxon>Fungi</taxon>
        <taxon>Dikarya</taxon>
        <taxon>Ascomycota</taxon>
        <taxon>Pezizomycotina</taxon>
        <taxon>Sordariomycetes</taxon>
        <taxon>Sordariomycetidae</taxon>
        <taxon>Sordariales</taxon>
        <taxon>Podosporaceae</taxon>
        <taxon>Podospora</taxon>
    </lineage>
</organism>
<comment type="caution">
    <text evidence="2">The sequence shown here is derived from an EMBL/GenBank/DDBJ whole genome shotgun (WGS) entry which is preliminary data.</text>
</comment>
<reference evidence="2" key="1">
    <citation type="journal article" date="2023" name="Mol. Phylogenet. Evol.">
        <title>Genome-scale phylogeny and comparative genomics of the fungal order Sordariales.</title>
        <authorList>
            <person name="Hensen N."/>
            <person name="Bonometti L."/>
            <person name="Westerberg I."/>
            <person name="Brannstrom I.O."/>
            <person name="Guillou S."/>
            <person name="Cros-Aarteil S."/>
            <person name="Calhoun S."/>
            <person name="Haridas S."/>
            <person name="Kuo A."/>
            <person name="Mondo S."/>
            <person name="Pangilinan J."/>
            <person name="Riley R."/>
            <person name="LaButti K."/>
            <person name="Andreopoulos B."/>
            <person name="Lipzen A."/>
            <person name="Chen C."/>
            <person name="Yan M."/>
            <person name="Daum C."/>
            <person name="Ng V."/>
            <person name="Clum A."/>
            <person name="Steindorff A."/>
            <person name="Ohm R.A."/>
            <person name="Martin F."/>
            <person name="Silar P."/>
            <person name="Natvig D.O."/>
            <person name="Lalanne C."/>
            <person name="Gautier V."/>
            <person name="Ament-Velasquez S.L."/>
            <person name="Kruys A."/>
            <person name="Hutchinson M.I."/>
            <person name="Powell A.J."/>
            <person name="Barry K."/>
            <person name="Miller A.N."/>
            <person name="Grigoriev I.V."/>
            <person name="Debuchy R."/>
            <person name="Gladieux P."/>
            <person name="Hiltunen Thoren M."/>
            <person name="Johannesson H."/>
        </authorList>
    </citation>
    <scope>NUCLEOTIDE SEQUENCE</scope>
    <source>
        <strain evidence="2">CBS 232.78</strain>
    </source>
</reference>
<name>A0AAE0N322_9PEZI</name>
<evidence type="ECO:0000313" key="2">
    <source>
        <dbReference type="EMBL" id="KAK3367604.1"/>
    </source>
</evidence>
<accession>A0AAE0N322</accession>
<evidence type="ECO:0000256" key="1">
    <source>
        <dbReference type="SAM" id="MobiDB-lite"/>
    </source>
</evidence>